<evidence type="ECO:0000313" key="2">
    <source>
        <dbReference type="EMBL" id="EJX02276.1"/>
    </source>
</evidence>
<comment type="caution">
    <text evidence="2">The sequence shown here is derived from an EMBL/GenBank/DDBJ whole genome shotgun (WGS) entry which is preliminary data.</text>
</comment>
<name>J9CQ65_9ZZZZ</name>
<sequence length="115" mass="12593">MVDVFSGKHFAHIGSAGGIADHGSTTTDKGYGLVSGHLKAFHKSKSHKVTCGKAVSSAVKANIEFSFAVIYHFPYFFLICHLSDKSTLYQLFVDFHLLFSCPFIFLIVFSVSSVP</sequence>
<evidence type="ECO:0000256" key="1">
    <source>
        <dbReference type="SAM" id="Phobius"/>
    </source>
</evidence>
<keyword evidence="1" id="KW-1133">Transmembrane helix</keyword>
<proteinExistence type="predicted"/>
<reference evidence="2" key="1">
    <citation type="journal article" date="2012" name="PLoS ONE">
        <title>Gene sets for utilization of primary and secondary nutrition supplies in the distal gut of endangered iberian lynx.</title>
        <authorList>
            <person name="Alcaide M."/>
            <person name="Messina E."/>
            <person name="Richter M."/>
            <person name="Bargiela R."/>
            <person name="Peplies J."/>
            <person name="Huws S.A."/>
            <person name="Newbold C.J."/>
            <person name="Golyshin P.N."/>
            <person name="Simon M.A."/>
            <person name="Lopez G."/>
            <person name="Yakimov M.M."/>
            <person name="Ferrer M."/>
        </authorList>
    </citation>
    <scope>NUCLEOTIDE SEQUENCE</scope>
</reference>
<accession>J9CQ65</accession>
<protein>
    <submittedName>
        <fullName evidence="2">Membrane protein</fullName>
    </submittedName>
</protein>
<feature type="transmembrane region" description="Helical" evidence="1">
    <location>
        <begin position="65"/>
        <end position="83"/>
    </location>
</feature>
<gene>
    <name evidence="2" type="ORF">EVA_09617</name>
</gene>
<keyword evidence="1" id="KW-0812">Transmembrane</keyword>
<dbReference type="EMBL" id="AMCI01002612">
    <property type="protein sequence ID" value="EJX02276.1"/>
    <property type="molecule type" value="Genomic_DNA"/>
</dbReference>
<keyword evidence="1" id="KW-0472">Membrane</keyword>
<feature type="transmembrane region" description="Helical" evidence="1">
    <location>
        <begin position="95"/>
        <end position="114"/>
    </location>
</feature>
<organism evidence="2">
    <name type="scientific">gut metagenome</name>
    <dbReference type="NCBI Taxonomy" id="749906"/>
    <lineage>
        <taxon>unclassified sequences</taxon>
        <taxon>metagenomes</taxon>
        <taxon>organismal metagenomes</taxon>
    </lineage>
</organism>
<dbReference type="AlphaFoldDB" id="J9CQ65"/>